<accession>A0A2A4X2Y1</accession>
<name>A0A2A4X2Y1_UNCAE</name>
<organism evidence="1 2">
    <name type="scientific">Aerophobetes bacterium</name>
    <dbReference type="NCBI Taxonomy" id="2030807"/>
    <lineage>
        <taxon>Bacteria</taxon>
        <taxon>Candidatus Aerophobota</taxon>
    </lineage>
</organism>
<gene>
    <name evidence="1" type="ORF">COB21_04310</name>
</gene>
<reference evidence="2" key="1">
    <citation type="submission" date="2017-08" db="EMBL/GenBank/DDBJ databases">
        <title>A dynamic microbial community with high functional redundancy inhabits the cold, oxic subseafloor aquifer.</title>
        <authorList>
            <person name="Tully B.J."/>
            <person name="Wheat C.G."/>
            <person name="Glazer B.T."/>
            <person name="Huber J.A."/>
        </authorList>
    </citation>
    <scope>NUCLEOTIDE SEQUENCE [LARGE SCALE GENOMIC DNA]</scope>
</reference>
<comment type="caution">
    <text evidence="1">The sequence shown here is derived from an EMBL/GenBank/DDBJ whole genome shotgun (WGS) entry which is preliminary data.</text>
</comment>
<sequence length="189" mass="20684">MITKLMTPLATATIAFHAYQTVTVKNTNTSGLATAVSYLALGIIGLVGLDCLNNGIDTYNNSSNMQRNVISFSQLMHIETHQKSIRACFSRIPGLNDNPTDKYCYVDLLEPMPGKPTSTEVSFCALEALPVNYKITHLDFSGLGLKSLCPELFSLLAQTFPNLKSVDFSDNLLPATDIKRVETLCTKQS</sequence>
<protein>
    <submittedName>
        <fullName evidence="1">Uncharacterized protein</fullName>
    </submittedName>
</protein>
<proteinExistence type="predicted"/>
<dbReference type="EMBL" id="NVUK01000028">
    <property type="protein sequence ID" value="PCI76459.1"/>
    <property type="molecule type" value="Genomic_DNA"/>
</dbReference>
<dbReference type="Proteomes" id="UP000218775">
    <property type="component" value="Unassembled WGS sequence"/>
</dbReference>
<dbReference type="AlphaFoldDB" id="A0A2A4X2Y1"/>
<dbReference type="SUPFAM" id="SSF52047">
    <property type="entry name" value="RNI-like"/>
    <property type="match status" value="1"/>
</dbReference>
<evidence type="ECO:0000313" key="2">
    <source>
        <dbReference type="Proteomes" id="UP000218775"/>
    </source>
</evidence>
<evidence type="ECO:0000313" key="1">
    <source>
        <dbReference type="EMBL" id="PCI76459.1"/>
    </source>
</evidence>